<dbReference type="AlphaFoldDB" id="A0A378Y730"/>
<dbReference type="EMBL" id="CP041695">
    <property type="protein sequence ID" value="QDP78050.1"/>
    <property type="molecule type" value="Genomic_DNA"/>
</dbReference>
<feature type="region of interest" description="Disordered" evidence="1">
    <location>
        <begin position="126"/>
        <end position="145"/>
    </location>
</feature>
<accession>A0A378Y730</accession>
<feature type="domain" description="DUF4189" evidence="3">
    <location>
        <begin position="36"/>
        <end position="117"/>
    </location>
</feature>
<reference evidence="5 6" key="1">
    <citation type="submission" date="2018-06" db="EMBL/GenBank/DDBJ databases">
        <authorList>
            <consortium name="Pathogen Informatics"/>
            <person name="Doyle S."/>
        </authorList>
    </citation>
    <scope>NUCLEOTIDE SEQUENCE [LARGE SCALE GENOMIC DNA]</scope>
    <source>
        <strain evidence="5 6">NCTC1934</strain>
    </source>
</reference>
<reference evidence="4 7" key="2">
    <citation type="submission" date="2019-07" db="EMBL/GenBank/DDBJ databases">
        <title>Complete Genome Sequence and Methylome Analysis of Nocardia otitidis-caviarum NEB252.</title>
        <authorList>
            <person name="Fomenkov A."/>
            <person name="Anton B.P."/>
            <person name="Vincze T."/>
            <person name="Roberts R.J."/>
        </authorList>
    </citation>
    <scope>NUCLEOTIDE SEQUENCE [LARGE SCALE GENOMIC DNA]</scope>
    <source>
        <strain evidence="4 7">NEB252</strain>
    </source>
</reference>
<evidence type="ECO:0000259" key="3">
    <source>
        <dbReference type="Pfam" id="PF13827"/>
    </source>
</evidence>
<feature type="signal peptide" evidence="2">
    <location>
        <begin position="1"/>
        <end position="28"/>
    </location>
</feature>
<evidence type="ECO:0000313" key="4">
    <source>
        <dbReference type="EMBL" id="QDP78050.1"/>
    </source>
</evidence>
<evidence type="ECO:0000256" key="2">
    <source>
        <dbReference type="SAM" id="SignalP"/>
    </source>
</evidence>
<dbReference type="RefSeq" id="WP_081592653.1">
    <property type="nucleotide sequence ID" value="NZ_CP041695.1"/>
</dbReference>
<evidence type="ECO:0000313" key="6">
    <source>
        <dbReference type="Proteomes" id="UP000255467"/>
    </source>
</evidence>
<dbReference type="KEGG" id="nod:FOH10_04165"/>
<gene>
    <name evidence="4" type="ORF">FOH10_04165</name>
    <name evidence="5" type="ORF">NCTC1934_00326</name>
</gene>
<dbReference type="Proteomes" id="UP000317039">
    <property type="component" value="Chromosome"/>
</dbReference>
<dbReference type="EMBL" id="UGRY01000002">
    <property type="protein sequence ID" value="SUA72894.1"/>
    <property type="molecule type" value="Genomic_DNA"/>
</dbReference>
<dbReference type="OrthoDB" id="4569270at2"/>
<dbReference type="Pfam" id="PF13827">
    <property type="entry name" value="DUF4189"/>
    <property type="match status" value="1"/>
</dbReference>
<proteinExistence type="predicted"/>
<sequence>MGFLSKAAMSLVVSAAALTSVGMGTAAAEPGPDGYWGAIAVGAFSDFTSYGSAWNYPDRASAEQAALAECGYRGCEVLASWANGCGAVAMSEDKMRFHGGTGVTRPEAERAALDKLAAVKPPLPFPFTGSSSPERGVIKESVCTD</sequence>
<protein>
    <submittedName>
        <fullName evidence="4">DUF4189 domain-containing protein</fullName>
    </submittedName>
</protein>
<evidence type="ECO:0000313" key="7">
    <source>
        <dbReference type="Proteomes" id="UP000317039"/>
    </source>
</evidence>
<evidence type="ECO:0000256" key="1">
    <source>
        <dbReference type="SAM" id="MobiDB-lite"/>
    </source>
</evidence>
<dbReference type="Proteomes" id="UP000255467">
    <property type="component" value="Unassembled WGS sequence"/>
</dbReference>
<keyword evidence="2" id="KW-0732">Signal</keyword>
<name>A0A378Y730_9NOCA</name>
<organism evidence="5 6">
    <name type="scientific">Nocardia otitidiscaviarum</name>
    <dbReference type="NCBI Taxonomy" id="1823"/>
    <lineage>
        <taxon>Bacteria</taxon>
        <taxon>Bacillati</taxon>
        <taxon>Actinomycetota</taxon>
        <taxon>Actinomycetes</taxon>
        <taxon>Mycobacteriales</taxon>
        <taxon>Nocardiaceae</taxon>
        <taxon>Nocardia</taxon>
    </lineage>
</organism>
<dbReference type="GeneID" id="80331591"/>
<evidence type="ECO:0000313" key="5">
    <source>
        <dbReference type="EMBL" id="SUA72894.1"/>
    </source>
</evidence>
<dbReference type="STRING" id="1406858.GCA_000710895_01645"/>
<keyword evidence="6" id="KW-1185">Reference proteome</keyword>
<feature type="chain" id="PRO_5033785806" evidence="2">
    <location>
        <begin position="29"/>
        <end position="145"/>
    </location>
</feature>
<dbReference type="InterPro" id="IPR025240">
    <property type="entry name" value="DUF4189"/>
</dbReference>